<dbReference type="EMBL" id="FWXJ01000020">
    <property type="protein sequence ID" value="SMC81291.1"/>
    <property type="molecule type" value="Genomic_DNA"/>
</dbReference>
<dbReference type="Pfam" id="PF03972">
    <property type="entry name" value="MmgE_PrpD_N"/>
    <property type="match status" value="1"/>
</dbReference>
<dbReference type="InterPro" id="IPR042188">
    <property type="entry name" value="MmgE/PrpD_sf_2"/>
</dbReference>
<keyword evidence="5" id="KW-1185">Reference proteome</keyword>
<dbReference type="Proteomes" id="UP000192708">
    <property type="component" value="Unassembled WGS sequence"/>
</dbReference>
<evidence type="ECO:0000259" key="2">
    <source>
        <dbReference type="Pfam" id="PF03972"/>
    </source>
</evidence>
<evidence type="ECO:0000259" key="3">
    <source>
        <dbReference type="Pfam" id="PF19305"/>
    </source>
</evidence>
<dbReference type="STRING" id="1938817.SAMN06296008_1204"/>
<dbReference type="Pfam" id="PF19305">
    <property type="entry name" value="MmgE_PrpD_C"/>
    <property type="match status" value="1"/>
</dbReference>
<dbReference type="InterPro" id="IPR045337">
    <property type="entry name" value="MmgE_PrpD_C"/>
</dbReference>
<reference evidence="4 5" key="1">
    <citation type="submission" date="2017-04" db="EMBL/GenBank/DDBJ databases">
        <authorList>
            <person name="Afonso C.L."/>
            <person name="Miller P.J."/>
            <person name="Scott M.A."/>
            <person name="Spackman E."/>
            <person name="Goraichik I."/>
            <person name="Dimitrov K.M."/>
            <person name="Suarez D.L."/>
            <person name="Swayne D.E."/>
        </authorList>
    </citation>
    <scope>NUCLEOTIDE SEQUENCE [LARGE SCALE GENOMIC DNA]</scope>
    <source>
        <strain evidence="4 5">VK13</strain>
    </source>
</reference>
<sequence>MEVKRRDVLGAGLLLGAGYFASQPALAQSTGSTTTSGESYGAGNTGLGITQALSKHIADLNYEDLPADSTHEAKRAILDWMGCAMAGSQHPTPQILIKSLKEIGSLPTVTVLGQKGLKLSMLDAPLANGQMGHVLDFDDTHLGGVILHTSTATMPALLAIGESEKSSGKEMMTALVAAFEAGIRVGQGMPGHHRGGWHLTGTLGTIAATGGSARLRKLTASQTVNALGIGCTQAAGMQQNRGSDCKSFHAGKSAYHGVLASLLARNGFTSSPEILEGNLGFTRIYSKTQDLPMIASNFNTPKLINGNGYKPYACGVVLHPLIDASIKASIDHKVAPEEIESLEIIVHPDVIRITGVDAPGSGLMSKFSANHAAAASYIDQAGGISQFTNEKAQQPKVQALRKLVKVTASSSYRLDQASAIVRTKSGKTFESGIEHATGTVANPISDQNLEAKFLGNASQVMGKEKANSAIKSIWSLEKMANIQTLIRLFA</sequence>
<evidence type="ECO:0000313" key="5">
    <source>
        <dbReference type="Proteomes" id="UP000192708"/>
    </source>
</evidence>
<protein>
    <submittedName>
        <fullName evidence="4">2-methylcitrate dehydratase PrpD</fullName>
    </submittedName>
</protein>
<dbReference type="SUPFAM" id="SSF103378">
    <property type="entry name" value="2-methylcitrate dehydratase PrpD"/>
    <property type="match status" value="1"/>
</dbReference>
<organism evidence="4 5">
    <name type="scientific">Polynucleobacter kasalickyi</name>
    <dbReference type="NCBI Taxonomy" id="1938817"/>
    <lineage>
        <taxon>Bacteria</taxon>
        <taxon>Pseudomonadati</taxon>
        <taxon>Pseudomonadota</taxon>
        <taxon>Betaproteobacteria</taxon>
        <taxon>Burkholderiales</taxon>
        <taxon>Burkholderiaceae</taxon>
        <taxon>Polynucleobacter</taxon>
    </lineage>
</organism>
<name>A0A1W2C846_9BURK</name>
<dbReference type="OrthoDB" id="9797528at2"/>
<evidence type="ECO:0000256" key="1">
    <source>
        <dbReference type="ARBA" id="ARBA00006174"/>
    </source>
</evidence>
<dbReference type="InterPro" id="IPR045336">
    <property type="entry name" value="MmgE_PrpD_N"/>
</dbReference>
<comment type="similarity">
    <text evidence="1">Belongs to the PrpD family.</text>
</comment>
<feature type="domain" description="MmgE/PrpD N-terminal" evidence="2">
    <location>
        <begin position="52"/>
        <end position="291"/>
    </location>
</feature>
<proteinExistence type="inferred from homology"/>
<dbReference type="Gene3D" id="1.10.4100.10">
    <property type="entry name" value="2-methylcitrate dehydratase PrpD"/>
    <property type="match status" value="1"/>
</dbReference>
<accession>A0A1W2C846</accession>
<gene>
    <name evidence="4" type="ORF">SAMN06296008_1204</name>
</gene>
<dbReference type="InterPro" id="IPR042183">
    <property type="entry name" value="MmgE/PrpD_sf_1"/>
</dbReference>
<dbReference type="InterPro" id="IPR005656">
    <property type="entry name" value="MmgE_PrpD"/>
</dbReference>
<evidence type="ECO:0000313" key="4">
    <source>
        <dbReference type="EMBL" id="SMC81291.1"/>
    </source>
</evidence>
<dbReference type="PANTHER" id="PTHR16943">
    <property type="entry name" value="2-METHYLCITRATE DEHYDRATASE-RELATED"/>
    <property type="match status" value="1"/>
</dbReference>
<dbReference type="GO" id="GO:0016829">
    <property type="term" value="F:lyase activity"/>
    <property type="evidence" value="ECO:0007669"/>
    <property type="project" value="InterPro"/>
</dbReference>
<dbReference type="InterPro" id="IPR036148">
    <property type="entry name" value="MmgE/PrpD_sf"/>
</dbReference>
<dbReference type="Gene3D" id="3.30.1330.120">
    <property type="entry name" value="2-methylcitrate dehydratase PrpD"/>
    <property type="match status" value="1"/>
</dbReference>
<dbReference type="RefSeq" id="WP_084285891.1">
    <property type="nucleotide sequence ID" value="NZ_FWXJ01000020.1"/>
</dbReference>
<dbReference type="AlphaFoldDB" id="A0A1W2C846"/>
<dbReference type="PANTHER" id="PTHR16943:SF8">
    <property type="entry name" value="2-METHYLCITRATE DEHYDRATASE"/>
    <property type="match status" value="1"/>
</dbReference>
<feature type="domain" description="MmgE/PrpD C-terminal" evidence="3">
    <location>
        <begin position="312"/>
        <end position="474"/>
    </location>
</feature>